<dbReference type="InterPro" id="IPR050750">
    <property type="entry name" value="C5-MTase"/>
</dbReference>
<keyword evidence="7" id="KW-1185">Reference proteome</keyword>
<evidence type="ECO:0000256" key="1">
    <source>
        <dbReference type="ARBA" id="ARBA00022603"/>
    </source>
</evidence>
<evidence type="ECO:0000256" key="5">
    <source>
        <dbReference type="SAM" id="MobiDB-lite"/>
    </source>
</evidence>
<gene>
    <name evidence="6" type="primary">ngoBVM</name>
    <name evidence="6" type="ORF">SNEC2469_LOCUS16090</name>
</gene>
<reference evidence="6" key="1">
    <citation type="submission" date="2021-02" db="EMBL/GenBank/DDBJ databases">
        <authorList>
            <person name="Dougan E. K."/>
            <person name="Rhodes N."/>
            <person name="Thang M."/>
            <person name="Chan C."/>
        </authorList>
    </citation>
    <scope>NUCLEOTIDE SEQUENCE</scope>
</reference>
<sequence length="1340" mass="147684">HFAMGNARDGNNSHPRSRPEGVPVAIFKNAQVKEHVRQCKKGPASCGLCAWATAPWRTKANAGRLKLAYTATRRARVGCSVCCKARFSGPWANFEMKPRALRWQFVNRHATSKGHLQAAESSKHKKGLLCAPTASEFREALMSMWRGGSARQNGVASDKKSRMRYCIAEAVLMEARAFLSEAASIALLCDERKGRLLLRFRASQANLQTLSGVIGYLPVDGTAEGVSEGTQRAIRTFCQPFTELPRSSAIDTPPRDSSCECRIRQKTNILVTDAAPSELLASEQLRGRRAIATEGDVVEPALPGVRLVGRDAAHATTRLLKKPFENHPEIRQVMTEFITGKHSFAQKIQNSPLLAQWWQEKVRLHADQDGNNDENLGFAEACGRAAAASISAAKHRFGSYARPLVRIVRNLKAMVALLHKVAAMRGSGDDDDNGWAFRILQGLTARKLLLLALAADAATTVLDFTRFADDESVDIAELNSRAGFFVRQVHAQFIDGQVWTLPTCAKTCVEVLTGSAIVVMHGGTARKLRLTSACRTWALDVLKDWTSATEAVLKAEFPSWHLFACFECFNLQGVNARLQLRSAAVKQHLAKLSQAFGVNASDLESEYSNLLPIACGLMEQSSLDNRSAWRQALERTQGKKAYQVTALRTVLAAYVAWSCSTSGVEQSFSVLKRSPAELASARIDTDRRLATVMGCRDLHKNPARQDALVESARRIYASTTQSQKPARKITKIRFDKGVAKKISEGSEAEWLRKRSAAVQEAADGLATPAKRTKRELPESLEKEVNRQRQLAKVRKADAYLDGYLLPSEVTCTMAADVKDRLQKNAANDRKRASEMTQKTALLGMATVTKSHDWALQGLPPGPALLGRDNTTWKFQLAALGVDAFTEDLRQANLILVDDSTNIPRKQQVLAALRGGVLLSASILDGKLGFRMQYRRALDDAVAVHMTDKFKKEHVSLSMCVQYACSNGWCEVTLRGLVSRGCDAVLLLMAGKEKKPDNLANRTTCLDAKGFVRWLAEKYVKPTQSARILAGNPDRPAMALKRKFEMTKKSTATPKTQKQSTASPKKQRFARQAAKRISAGPSIGSDDSKRISAGPSIGSDDSKISSRALTLKERIHTMKKEIVKLANTWSQRLPRHSETLAKGHKIRIGADCAGYGSELIAFTQLGLRESVEVTMLSEKDKTKQILHAAVAKACSISVKKASLYADIMQREDMEAPACDVFTAGYPCPSWSKAGLKAGLNDERGLVLLKGLQYLAAKRPRTAILEQVPGILEDKHKKMWGFLLKVLESLNYCTAWGILNTMEHGLPQRRRRVYVMAIARECVKDPKMVRLPAKRTDDLPPL</sequence>
<comment type="caution">
    <text evidence="6">The sequence shown here is derived from an EMBL/GenBank/DDBJ whole genome shotgun (WGS) entry which is preliminary data.</text>
</comment>
<dbReference type="PROSITE" id="PS51679">
    <property type="entry name" value="SAM_MT_C5"/>
    <property type="match status" value="1"/>
</dbReference>
<dbReference type="GO" id="GO:0008168">
    <property type="term" value="F:methyltransferase activity"/>
    <property type="evidence" value="ECO:0007669"/>
    <property type="project" value="UniProtKB-KW"/>
</dbReference>
<dbReference type="PANTHER" id="PTHR46098">
    <property type="entry name" value="TRNA (CYTOSINE(38)-C(5))-METHYLTRANSFERASE"/>
    <property type="match status" value="1"/>
</dbReference>
<dbReference type="InterPro" id="IPR001525">
    <property type="entry name" value="C5_MeTfrase"/>
</dbReference>
<keyword evidence="3 4" id="KW-0949">S-adenosyl-L-methionine</keyword>
<feature type="active site" evidence="4">
    <location>
        <position position="1226"/>
    </location>
</feature>
<dbReference type="PROSITE" id="PS00094">
    <property type="entry name" value="C5_MTASE_1"/>
    <property type="match status" value="1"/>
</dbReference>
<dbReference type="GO" id="GO:0032259">
    <property type="term" value="P:methylation"/>
    <property type="evidence" value="ECO:0007669"/>
    <property type="project" value="UniProtKB-KW"/>
</dbReference>
<evidence type="ECO:0000256" key="2">
    <source>
        <dbReference type="ARBA" id="ARBA00022679"/>
    </source>
</evidence>
<feature type="region of interest" description="Disordered" evidence="5">
    <location>
        <begin position="1"/>
        <end position="21"/>
    </location>
</feature>
<comment type="similarity">
    <text evidence="4">Belongs to the class I-like SAM-binding methyltransferase superfamily. C5-methyltransferase family.</text>
</comment>
<organism evidence="6 7">
    <name type="scientific">Symbiodinium necroappetens</name>
    <dbReference type="NCBI Taxonomy" id="1628268"/>
    <lineage>
        <taxon>Eukaryota</taxon>
        <taxon>Sar</taxon>
        <taxon>Alveolata</taxon>
        <taxon>Dinophyceae</taxon>
        <taxon>Suessiales</taxon>
        <taxon>Symbiodiniaceae</taxon>
        <taxon>Symbiodinium</taxon>
    </lineage>
</organism>
<dbReference type="InterPro" id="IPR029063">
    <property type="entry name" value="SAM-dependent_MTases_sf"/>
</dbReference>
<evidence type="ECO:0000256" key="4">
    <source>
        <dbReference type="PROSITE-ProRule" id="PRU01016"/>
    </source>
</evidence>
<dbReference type="SUPFAM" id="SSF53335">
    <property type="entry name" value="S-adenosyl-L-methionine-dependent methyltransferases"/>
    <property type="match status" value="1"/>
</dbReference>
<keyword evidence="2 4" id="KW-0808">Transferase</keyword>
<dbReference type="Proteomes" id="UP000601435">
    <property type="component" value="Unassembled WGS sequence"/>
</dbReference>
<proteinExistence type="inferred from homology"/>
<evidence type="ECO:0000313" key="6">
    <source>
        <dbReference type="EMBL" id="CAE7557490.1"/>
    </source>
</evidence>
<keyword evidence="1 4" id="KW-0489">Methyltransferase</keyword>
<dbReference type="InterPro" id="IPR018117">
    <property type="entry name" value="C5_DNA_meth_AS"/>
</dbReference>
<feature type="compositionally biased region" description="Polar residues" evidence="5">
    <location>
        <begin position="1048"/>
        <end position="1063"/>
    </location>
</feature>
<feature type="region of interest" description="Disordered" evidence="5">
    <location>
        <begin position="1045"/>
        <end position="1101"/>
    </location>
</feature>
<name>A0A812U633_9DINO</name>
<evidence type="ECO:0000313" key="7">
    <source>
        <dbReference type="Proteomes" id="UP000601435"/>
    </source>
</evidence>
<protein>
    <submittedName>
        <fullName evidence="6">NgoBVM protein</fullName>
    </submittedName>
</protein>
<dbReference type="OrthoDB" id="414343at2759"/>
<accession>A0A812U633</accession>
<dbReference type="Pfam" id="PF00145">
    <property type="entry name" value="DNA_methylase"/>
    <property type="match status" value="1"/>
</dbReference>
<feature type="non-terminal residue" evidence="6">
    <location>
        <position position="1"/>
    </location>
</feature>
<evidence type="ECO:0000256" key="3">
    <source>
        <dbReference type="ARBA" id="ARBA00022691"/>
    </source>
</evidence>
<dbReference type="EMBL" id="CAJNJA010026290">
    <property type="protein sequence ID" value="CAE7557490.1"/>
    <property type="molecule type" value="Genomic_DNA"/>
</dbReference>
<dbReference type="PANTHER" id="PTHR46098:SF1">
    <property type="entry name" value="TRNA (CYTOSINE(38)-C(5))-METHYLTRANSFERASE"/>
    <property type="match status" value="1"/>
</dbReference>
<dbReference type="Gene3D" id="3.40.50.150">
    <property type="entry name" value="Vaccinia Virus protein VP39"/>
    <property type="match status" value="1"/>
</dbReference>
<feature type="non-terminal residue" evidence="6">
    <location>
        <position position="1340"/>
    </location>
</feature>